<dbReference type="STRING" id="13333.W1NU96"/>
<keyword evidence="2" id="KW-1133">Transmembrane helix</keyword>
<organism evidence="3 4">
    <name type="scientific">Amborella trichopoda</name>
    <dbReference type="NCBI Taxonomy" id="13333"/>
    <lineage>
        <taxon>Eukaryota</taxon>
        <taxon>Viridiplantae</taxon>
        <taxon>Streptophyta</taxon>
        <taxon>Embryophyta</taxon>
        <taxon>Tracheophyta</taxon>
        <taxon>Spermatophyta</taxon>
        <taxon>Magnoliopsida</taxon>
        <taxon>Amborellales</taxon>
        <taxon>Amborellaceae</taxon>
        <taxon>Amborella</taxon>
    </lineage>
</organism>
<gene>
    <name evidence="3" type="ORF">AMTR_s00216p00022320</name>
</gene>
<dbReference type="PANTHER" id="PTHR13929:SF0">
    <property type="entry name" value="UBIA PRENYLTRANSFERASE DOMAIN-CONTAINING PROTEIN 1"/>
    <property type="match status" value="1"/>
</dbReference>
<dbReference type="HOGENOM" id="CLU_984636_0_0_1"/>
<dbReference type="AlphaFoldDB" id="W1NU96"/>
<feature type="transmembrane region" description="Helical" evidence="2">
    <location>
        <begin position="174"/>
        <end position="192"/>
    </location>
</feature>
<evidence type="ECO:0000256" key="2">
    <source>
        <dbReference type="SAM" id="Phobius"/>
    </source>
</evidence>
<dbReference type="Proteomes" id="UP000017836">
    <property type="component" value="Unassembled WGS sequence"/>
</dbReference>
<reference evidence="4" key="1">
    <citation type="journal article" date="2013" name="Science">
        <title>The Amborella genome and the evolution of flowering plants.</title>
        <authorList>
            <consortium name="Amborella Genome Project"/>
        </authorList>
    </citation>
    <scope>NUCLEOTIDE SEQUENCE [LARGE SCALE GENOMIC DNA]</scope>
</reference>
<feature type="transmembrane region" description="Helical" evidence="2">
    <location>
        <begin position="228"/>
        <end position="250"/>
    </location>
</feature>
<feature type="transmembrane region" description="Helical" evidence="2">
    <location>
        <begin position="111"/>
        <end position="140"/>
    </location>
</feature>
<keyword evidence="2" id="KW-0812">Transmembrane</keyword>
<evidence type="ECO:0000313" key="4">
    <source>
        <dbReference type="Proteomes" id="UP000017836"/>
    </source>
</evidence>
<accession>W1NU96</accession>
<dbReference type="Gramene" id="ERM98845">
    <property type="protein sequence ID" value="ERM98845"/>
    <property type="gene ID" value="AMTR_s00216p00022320"/>
</dbReference>
<keyword evidence="1" id="KW-0808">Transferase</keyword>
<proteinExistence type="predicted"/>
<dbReference type="CDD" id="cd13962">
    <property type="entry name" value="PT_UbiA_UBIAD1"/>
    <property type="match status" value="1"/>
</dbReference>
<dbReference type="GO" id="GO:0006744">
    <property type="term" value="P:ubiquinone biosynthetic process"/>
    <property type="evidence" value="ECO:0000318"/>
    <property type="project" value="GO_Central"/>
</dbReference>
<keyword evidence="2" id="KW-0472">Membrane</keyword>
<dbReference type="PANTHER" id="PTHR13929">
    <property type="entry name" value="1,4-DIHYDROXY-2-NAPHTHOATE OCTAPRENYLTRANSFERASE"/>
    <property type="match status" value="1"/>
</dbReference>
<dbReference type="EMBL" id="KI395238">
    <property type="protein sequence ID" value="ERM98845.1"/>
    <property type="molecule type" value="Genomic_DNA"/>
</dbReference>
<dbReference type="InterPro" id="IPR026046">
    <property type="entry name" value="UBIAD1"/>
</dbReference>
<keyword evidence="4" id="KW-1185">Reference proteome</keyword>
<dbReference type="GO" id="GO:0042372">
    <property type="term" value="P:phylloquinone biosynthetic process"/>
    <property type="evidence" value="ECO:0000318"/>
    <property type="project" value="GO_Central"/>
</dbReference>
<feature type="transmembrane region" description="Helical" evidence="2">
    <location>
        <begin position="65"/>
        <end position="81"/>
    </location>
</feature>
<feature type="transmembrane region" description="Helical" evidence="2">
    <location>
        <begin position="147"/>
        <end position="168"/>
    </location>
</feature>
<dbReference type="eggNOG" id="KOG4581">
    <property type="taxonomic scope" value="Eukaryota"/>
</dbReference>
<sequence>MLHIEKYASLPSQKKTKRGGLLGGGWLLFLVELQNLMDCPVVSTCKIVGGAAAYLLTGFFAARRYLVLLLASASIITWLNLSNDVYDYDTGADKDKKESVVNIFGSRGMTLYAAFALLASGFVGLVFASIEAGSIVSYYVINRCYNVWLCLSGVLAVGKMSPLVRIGTEKGSKVVKFSILTLYSFLFVLGALRSLPLKCVVLCTLTLPIGKLVVDYVQDNHNTKIFMAKYYCVRLHALFGIALAIGLAMARRMAHFLMKRCKWAMTEKEKLEEKEKQCECKEK</sequence>
<evidence type="ECO:0000256" key="1">
    <source>
        <dbReference type="ARBA" id="ARBA00022679"/>
    </source>
</evidence>
<evidence type="ECO:0000313" key="3">
    <source>
        <dbReference type="EMBL" id="ERM98845.1"/>
    </source>
</evidence>
<protein>
    <submittedName>
        <fullName evidence="3">Uncharacterized protein</fullName>
    </submittedName>
</protein>
<dbReference type="GO" id="GO:0004659">
    <property type="term" value="F:prenyltransferase activity"/>
    <property type="evidence" value="ECO:0000318"/>
    <property type="project" value="GO_Central"/>
</dbReference>
<name>W1NU96_AMBTC</name>